<evidence type="ECO:0000313" key="2">
    <source>
        <dbReference type="Proteomes" id="UP000605848"/>
    </source>
</evidence>
<reference evidence="1" key="1">
    <citation type="submission" date="2021-01" db="EMBL/GenBank/DDBJ databases">
        <title>Microvirga sp.</title>
        <authorList>
            <person name="Kim M.K."/>
        </authorList>
    </citation>
    <scope>NUCLEOTIDE SEQUENCE</scope>
    <source>
        <strain evidence="1">5420S-16</strain>
    </source>
</reference>
<dbReference type="Proteomes" id="UP000605848">
    <property type="component" value="Unassembled WGS sequence"/>
</dbReference>
<sequence>MGRVASKDWPEGTCVVVPDTQRPDGFWSNIQTEQQERINTTLRDMYAELGCLPLSPSLTPLIRKIEAHWEAPTLHG</sequence>
<dbReference type="RefSeq" id="WP_202057566.1">
    <property type="nucleotide sequence ID" value="NZ_JAEQMY010000008.1"/>
</dbReference>
<keyword evidence="2" id="KW-1185">Reference proteome</keyword>
<organism evidence="1 2">
    <name type="scientific">Microvirga aerilata</name>
    <dbReference type="NCBI Taxonomy" id="670292"/>
    <lineage>
        <taxon>Bacteria</taxon>
        <taxon>Pseudomonadati</taxon>
        <taxon>Pseudomonadota</taxon>
        <taxon>Alphaproteobacteria</taxon>
        <taxon>Hyphomicrobiales</taxon>
        <taxon>Methylobacteriaceae</taxon>
        <taxon>Microvirga</taxon>
    </lineage>
</organism>
<comment type="caution">
    <text evidence="1">The sequence shown here is derived from an EMBL/GenBank/DDBJ whole genome shotgun (WGS) entry which is preliminary data.</text>
</comment>
<accession>A0A936ZBB8</accession>
<dbReference type="AlphaFoldDB" id="A0A936ZBB8"/>
<dbReference type="EMBL" id="JAEQMY010000008">
    <property type="protein sequence ID" value="MBL0403797.1"/>
    <property type="molecule type" value="Genomic_DNA"/>
</dbReference>
<proteinExistence type="predicted"/>
<evidence type="ECO:0000313" key="1">
    <source>
        <dbReference type="EMBL" id="MBL0403797.1"/>
    </source>
</evidence>
<name>A0A936ZBB8_9HYPH</name>
<gene>
    <name evidence="1" type="ORF">JKG68_07465</name>
</gene>
<protein>
    <submittedName>
        <fullName evidence="1">Uncharacterized protein</fullName>
    </submittedName>
</protein>